<organism evidence="1">
    <name type="scientific">marine sediment metagenome</name>
    <dbReference type="NCBI Taxonomy" id="412755"/>
    <lineage>
        <taxon>unclassified sequences</taxon>
        <taxon>metagenomes</taxon>
        <taxon>ecological metagenomes</taxon>
    </lineage>
</organism>
<dbReference type="Gene3D" id="2.30.42.10">
    <property type="match status" value="2"/>
</dbReference>
<dbReference type="SUPFAM" id="SSF50156">
    <property type="entry name" value="PDZ domain-like"/>
    <property type="match status" value="2"/>
</dbReference>
<dbReference type="AlphaFoldDB" id="X0WAG4"/>
<name>X0WAG4_9ZZZZ</name>
<protein>
    <submittedName>
        <fullName evidence="1">Uncharacterized protein</fullName>
    </submittedName>
</protein>
<accession>X0WAG4</accession>
<evidence type="ECO:0000313" key="1">
    <source>
        <dbReference type="EMBL" id="GAG27934.1"/>
    </source>
</evidence>
<reference evidence="1" key="1">
    <citation type="journal article" date="2014" name="Front. Microbiol.">
        <title>High frequency of phylogenetically diverse reductive dehalogenase-homologous genes in deep subseafloor sedimentary metagenomes.</title>
        <authorList>
            <person name="Kawai M."/>
            <person name="Futagami T."/>
            <person name="Toyoda A."/>
            <person name="Takaki Y."/>
            <person name="Nishi S."/>
            <person name="Hori S."/>
            <person name="Arai W."/>
            <person name="Tsubouchi T."/>
            <person name="Morono Y."/>
            <person name="Uchiyama I."/>
            <person name="Ito T."/>
            <person name="Fujiyama A."/>
            <person name="Inagaki F."/>
            <person name="Takami H."/>
        </authorList>
    </citation>
    <scope>NUCLEOTIDE SEQUENCE</scope>
    <source>
        <strain evidence="1">Expedition CK06-06</strain>
    </source>
</reference>
<feature type="non-terminal residue" evidence="1">
    <location>
        <position position="1"/>
    </location>
</feature>
<proteinExistence type="predicted"/>
<dbReference type="InterPro" id="IPR036034">
    <property type="entry name" value="PDZ_sf"/>
</dbReference>
<comment type="caution">
    <text evidence="1">The sequence shown here is derived from an EMBL/GenBank/DDBJ whole genome shotgun (WGS) entry which is preliminary data.</text>
</comment>
<dbReference type="EMBL" id="BARS01031110">
    <property type="protein sequence ID" value="GAG27934.1"/>
    <property type="molecule type" value="Genomic_DNA"/>
</dbReference>
<sequence>DGKPLTKLPTPRLTLENFLRALRRVKPGQTITLTIRRKGKESNYQIVTEPAPLQPFEAPRYYNKDLGLAVRDLVMLDKQGLPGRPPPSSGGIVFMVIPKLPAAGRLIAGDVVTMINNKAVQSVEAIKVVLDPISRPGALMPIDFLVLRNGNYQKVTVTPPPQRRPG</sequence>
<gene>
    <name evidence="1" type="ORF">S01H1_48443</name>
</gene>